<dbReference type="Proteomes" id="UP000236290">
    <property type="component" value="Unassembled WGS sequence"/>
</dbReference>
<name>A0A2K0TXT8_TRIHA</name>
<gene>
    <name evidence="4" type="ORF">THARTR1_08957</name>
</gene>
<evidence type="ECO:0008006" key="6">
    <source>
        <dbReference type="Google" id="ProtNLM"/>
    </source>
</evidence>
<dbReference type="InterPro" id="IPR003595">
    <property type="entry name" value="Tyr_Pase_cat"/>
</dbReference>
<reference evidence="4 5" key="1">
    <citation type="submission" date="2017-02" db="EMBL/GenBank/DDBJ databases">
        <title>Genomes of Trichoderma spp. with biocontrol activity.</title>
        <authorList>
            <person name="Gardiner D."/>
            <person name="Kazan K."/>
            <person name="Vos C."/>
            <person name="Harvey P."/>
        </authorList>
    </citation>
    <scope>NUCLEOTIDE SEQUENCE [LARGE SCALE GENOMIC DNA]</scope>
    <source>
        <strain evidence="4 5">Tr1</strain>
    </source>
</reference>
<dbReference type="Gene3D" id="3.90.190.10">
    <property type="entry name" value="Protein tyrosine phosphatase superfamily"/>
    <property type="match status" value="1"/>
</dbReference>
<evidence type="ECO:0000259" key="3">
    <source>
        <dbReference type="PROSITE" id="PS50056"/>
    </source>
</evidence>
<evidence type="ECO:0000259" key="2">
    <source>
        <dbReference type="PROSITE" id="PS50055"/>
    </source>
</evidence>
<accession>A0A2K0TXT8</accession>
<dbReference type="AlphaFoldDB" id="A0A2K0TXT8"/>
<organism evidence="4 5">
    <name type="scientific">Trichoderma harzianum</name>
    <name type="common">Hypocrea lixii</name>
    <dbReference type="NCBI Taxonomy" id="5544"/>
    <lineage>
        <taxon>Eukaryota</taxon>
        <taxon>Fungi</taxon>
        <taxon>Dikarya</taxon>
        <taxon>Ascomycota</taxon>
        <taxon>Pezizomycotina</taxon>
        <taxon>Sordariomycetes</taxon>
        <taxon>Hypocreomycetidae</taxon>
        <taxon>Hypocreales</taxon>
        <taxon>Hypocreaceae</taxon>
        <taxon>Trichoderma</taxon>
    </lineage>
</organism>
<dbReference type="InterPro" id="IPR029021">
    <property type="entry name" value="Prot-tyrosine_phosphatase-like"/>
</dbReference>
<proteinExistence type="inferred from homology"/>
<dbReference type="PANTHER" id="PTHR19134">
    <property type="entry name" value="RECEPTOR-TYPE TYROSINE-PROTEIN PHOSPHATASE"/>
    <property type="match status" value="1"/>
</dbReference>
<comment type="caution">
    <text evidence="4">The sequence shown here is derived from an EMBL/GenBank/DDBJ whole genome shotgun (WGS) entry which is preliminary data.</text>
</comment>
<dbReference type="InterPro" id="IPR050348">
    <property type="entry name" value="Protein-Tyr_Phosphatase"/>
</dbReference>
<dbReference type="EMBL" id="MTYI01000161">
    <property type="protein sequence ID" value="PNP50353.1"/>
    <property type="molecule type" value="Genomic_DNA"/>
</dbReference>
<feature type="domain" description="Tyrosine specific protein phosphatases" evidence="3">
    <location>
        <begin position="184"/>
        <end position="267"/>
    </location>
</feature>
<dbReference type="PRINTS" id="PR00700">
    <property type="entry name" value="PRTYPHPHTASE"/>
</dbReference>
<dbReference type="InterPro" id="IPR000387">
    <property type="entry name" value="Tyr_Pase_dom"/>
</dbReference>
<dbReference type="InterPro" id="IPR000242">
    <property type="entry name" value="PTP_cat"/>
</dbReference>
<dbReference type="SMART" id="SM00194">
    <property type="entry name" value="PTPc"/>
    <property type="match status" value="1"/>
</dbReference>
<evidence type="ECO:0000313" key="4">
    <source>
        <dbReference type="EMBL" id="PNP50353.1"/>
    </source>
</evidence>
<evidence type="ECO:0000256" key="1">
    <source>
        <dbReference type="ARBA" id="ARBA00009649"/>
    </source>
</evidence>
<dbReference type="Pfam" id="PF00102">
    <property type="entry name" value="Y_phosphatase"/>
    <property type="match status" value="1"/>
</dbReference>
<dbReference type="OrthoDB" id="10253954at2759"/>
<comment type="similarity">
    <text evidence="1">Belongs to the protein-tyrosine phosphatase family. Non-receptor class subfamily.</text>
</comment>
<dbReference type="SUPFAM" id="SSF52799">
    <property type="entry name" value="(Phosphotyrosine protein) phosphatases II"/>
    <property type="match status" value="1"/>
</dbReference>
<dbReference type="SMART" id="SM00404">
    <property type="entry name" value="PTPc_motif"/>
    <property type="match status" value="1"/>
</dbReference>
<dbReference type="InterPro" id="IPR016130">
    <property type="entry name" value="Tyr_Pase_AS"/>
</dbReference>
<protein>
    <recommendedName>
        <fullName evidence="6">Protein-tyrosine phosphatase</fullName>
    </recommendedName>
</protein>
<dbReference type="PROSITE" id="PS50056">
    <property type="entry name" value="TYR_PHOSPHATASE_2"/>
    <property type="match status" value="1"/>
</dbReference>
<dbReference type="PROSITE" id="PS50055">
    <property type="entry name" value="TYR_PHOSPHATASE_PTP"/>
    <property type="match status" value="1"/>
</dbReference>
<dbReference type="PROSITE" id="PS00383">
    <property type="entry name" value="TYR_PHOSPHATASE_1"/>
    <property type="match status" value="1"/>
</dbReference>
<dbReference type="GO" id="GO:0004725">
    <property type="term" value="F:protein tyrosine phosphatase activity"/>
    <property type="evidence" value="ECO:0007669"/>
    <property type="project" value="InterPro"/>
</dbReference>
<evidence type="ECO:0000313" key="5">
    <source>
        <dbReference type="Proteomes" id="UP000236290"/>
    </source>
</evidence>
<dbReference type="PANTHER" id="PTHR19134:SF449">
    <property type="entry name" value="TYROSINE-PROTEIN PHOSPHATASE 1"/>
    <property type="match status" value="1"/>
</dbReference>
<sequence>MEWDKYKQSNGKMDRYEDFRPWAHNRVELHVPENKYDYVNASPITLRSSDSSHPPLCYIAMQGPTKPSFDHVWRMVADQTSSSAVIVQLTEMVEKGTGTLKCDQYFPMGGEDTTWSINDDNIWGDNWKAQLTFDSLEEIDGGSIEKRKLVLRSCKGEGEETRIIWHFLYKGWPDDSVPTGDDLDNLLQLIQMSEQHNTSFGKRIVHCSTGVGRTGSFIALDHLIRELNFGLLERYDEPSEGPDLIYNTVDILRQQRWGMVQTPEQYGFIYQVMKKLWCDKYGVVDEKQADNHE</sequence>
<feature type="domain" description="Tyrosine-protein phosphatase" evidence="2">
    <location>
        <begin position="8"/>
        <end position="276"/>
    </location>
</feature>